<dbReference type="AlphaFoldDB" id="A0A8H5SK90"/>
<evidence type="ECO:0000313" key="3">
    <source>
        <dbReference type="Proteomes" id="UP000567885"/>
    </source>
</evidence>
<sequence length="86" mass="9913">MRDPTFIQNWINTVDLNKDTENTADSKTTGKRAYPRPEPEEMSDLTPERTKKRKTASIDDDDEIEDIDAETTPRALFTRSRPAPYP</sequence>
<keyword evidence="3" id="KW-1185">Reference proteome</keyword>
<dbReference type="OrthoDB" id="5094484at2759"/>
<evidence type="ECO:0000256" key="1">
    <source>
        <dbReference type="SAM" id="MobiDB-lite"/>
    </source>
</evidence>
<dbReference type="Proteomes" id="UP000567885">
    <property type="component" value="Unassembled WGS sequence"/>
</dbReference>
<keyword evidence="2" id="KW-0808">Transferase</keyword>
<accession>A0A8H5SK90</accession>
<proteinExistence type="predicted"/>
<dbReference type="GO" id="GO:0032259">
    <property type="term" value="P:methylation"/>
    <property type="evidence" value="ECO:0007669"/>
    <property type="project" value="UniProtKB-KW"/>
</dbReference>
<dbReference type="EMBL" id="JAAGWQ010000456">
    <property type="protein sequence ID" value="KAF5655030.1"/>
    <property type="molecule type" value="Genomic_DNA"/>
</dbReference>
<evidence type="ECO:0000313" key="2">
    <source>
        <dbReference type="EMBL" id="KAF5655030.1"/>
    </source>
</evidence>
<feature type="region of interest" description="Disordered" evidence="1">
    <location>
        <begin position="18"/>
        <end position="86"/>
    </location>
</feature>
<gene>
    <name evidence="2" type="ORF">FHETE_11236</name>
</gene>
<dbReference type="GO" id="GO:0008168">
    <property type="term" value="F:methyltransferase activity"/>
    <property type="evidence" value="ECO:0007669"/>
    <property type="project" value="UniProtKB-KW"/>
</dbReference>
<protein>
    <submittedName>
        <fullName evidence="2">Methyltransferase type 11</fullName>
    </submittedName>
</protein>
<organism evidence="2 3">
    <name type="scientific">Fusarium heterosporum</name>
    <dbReference type="NCBI Taxonomy" id="42747"/>
    <lineage>
        <taxon>Eukaryota</taxon>
        <taxon>Fungi</taxon>
        <taxon>Dikarya</taxon>
        <taxon>Ascomycota</taxon>
        <taxon>Pezizomycotina</taxon>
        <taxon>Sordariomycetes</taxon>
        <taxon>Hypocreomycetidae</taxon>
        <taxon>Hypocreales</taxon>
        <taxon>Nectriaceae</taxon>
        <taxon>Fusarium</taxon>
        <taxon>Fusarium heterosporum species complex</taxon>
    </lineage>
</organism>
<reference evidence="2 3" key="1">
    <citation type="submission" date="2020-05" db="EMBL/GenBank/DDBJ databases">
        <title>Identification and distribution of gene clusters putatively required for synthesis of sphingolipid metabolism inhibitors in phylogenetically diverse species of the filamentous fungus Fusarium.</title>
        <authorList>
            <person name="Kim H.-S."/>
            <person name="Busman M."/>
            <person name="Brown D.W."/>
            <person name="Divon H."/>
            <person name="Uhlig S."/>
            <person name="Proctor R.H."/>
        </authorList>
    </citation>
    <scope>NUCLEOTIDE SEQUENCE [LARGE SCALE GENOMIC DNA]</scope>
    <source>
        <strain evidence="2 3">NRRL 20693</strain>
    </source>
</reference>
<feature type="compositionally biased region" description="Acidic residues" evidence="1">
    <location>
        <begin position="58"/>
        <end position="69"/>
    </location>
</feature>
<comment type="caution">
    <text evidence="2">The sequence shown here is derived from an EMBL/GenBank/DDBJ whole genome shotgun (WGS) entry which is preliminary data.</text>
</comment>
<name>A0A8H5SK90_FUSHE</name>
<keyword evidence="2" id="KW-0489">Methyltransferase</keyword>